<dbReference type="EC" id="3.4.24.84" evidence="10"/>
<evidence type="ECO:0000256" key="3">
    <source>
        <dbReference type="ARBA" id="ARBA00022801"/>
    </source>
</evidence>
<keyword evidence="11" id="KW-1185">Reference proteome</keyword>
<dbReference type="GO" id="GO:0046872">
    <property type="term" value="F:metal ion binding"/>
    <property type="evidence" value="ECO:0007669"/>
    <property type="project" value="UniProtKB-KW"/>
</dbReference>
<dbReference type="GO" id="GO:0004222">
    <property type="term" value="F:metalloendopeptidase activity"/>
    <property type="evidence" value="ECO:0007669"/>
    <property type="project" value="InterPro"/>
</dbReference>
<feature type="domain" description="CAAX prenyl protease 1 N-terminal" evidence="9">
    <location>
        <begin position="66"/>
        <end position="201"/>
    </location>
</feature>
<feature type="transmembrane region" description="Helical" evidence="7">
    <location>
        <begin position="173"/>
        <end position="195"/>
    </location>
</feature>
<accession>A0A7Y9JAW5</accession>
<feature type="transmembrane region" description="Helical" evidence="7">
    <location>
        <begin position="149"/>
        <end position="166"/>
    </location>
</feature>
<dbReference type="InterPro" id="IPR032456">
    <property type="entry name" value="Peptidase_M48_N"/>
</dbReference>
<reference evidence="10 11" key="1">
    <citation type="submission" date="2020-07" db="EMBL/GenBank/DDBJ databases">
        <title>Sequencing the genomes of 1000 actinobacteria strains.</title>
        <authorList>
            <person name="Klenk H.-P."/>
        </authorList>
    </citation>
    <scope>NUCLEOTIDE SEQUENCE [LARGE SCALE GENOMIC DNA]</scope>
    <source>
        <strain evidence="10 11">DSM 21350</strain>
    </source>
</reference>
<evidence type="ECO:0000313" key="10">
    <source>
        <dbReference type="EMBL" id="NYD42310.1"/>
    </source>
</evidence>
<evidence type="ECO:0000256" key="5">
    <source>
        <dbReference type="ARBA" id="ARBA00023049"/>
    </source>
</evidence>
<dbReference type="Pfam" id="PF01435">
    <property type="entry name" value="Peptidase_M48"/>
    <property type="match status" value="1"/>
</dbReference>
<dbReference type="InterPro" id="IPR001915">
    <property type="entry name" value="Peptidase_M48"/>
</dbReference>
<dbReference type="Pfam" id="PF16491">
    <property type="entry name" value="Peptidase_M48_N"/>
    <property type="match status" value="1"/>
</dbReference>
<dbReference type="PANTHER" id="PTHR10120">
    <property type="entry name" value="CAAX PRENYL PROTEASE 1"/>
    <property type="match status" value="1"/>
</dbReference>
<organism evidence="10 11">
    <name type="scientific">Nocardioides panaciterrulae</name>
    <dbReference type="NCBI Taxonomy" id="661492"/>
    <lineage>
        <taxon>Bacteria</taxon>
        <taxon>Bacillati</taxon>
        <taxon>Actinomycetota</taxon>
        <taxon>Actinomycetes</taxon>
        <taxon>Propionibacteriales</taxon>
        <taxon>Nocardioidaceae</taxon>
        <taxon>Nocardioides</taxon>
    </lineage>
</organism>
<protein>
    <submittedName>
        <fullName evidence="10">STE24 endopeptidase</fullName>
        <ecNumber evidence="10">3.4.24.84</ecNumber>
    </submittedName>
</protein>
<dbReference type="EMBL" id="JACCBG010000001">
    <property type="protein sequence ID" value="NYD42310.1"/>
    <property type="molecule type" value="Genomic_DNA"/>
</dbReference>
<keyword evidence="4 6" id="KW-0862">Zinc</keyword>
<comment type="caution">
    <text evidence="10">The sequence shown here is derived from an EMBL/GenBank/DDBJ whole genome shotgun (WGS) entry which is preliminary data.</text>
</comment>
<sequence length="421" mass="44449">MTATATRTSLVVLLVGVVLMVGLAAWLVPWHPVPGGTPPPAPADSVFSAAQVREAEAFSRWARVWSWSSLAVGLLVACWLGFSRYGAALVARLPGPWWLQAVLAVAALAVIGRVITLPFAVLLRRLVREHGLSHQSWTGFAADMARSEAVAIVTTSIGVVVLLACARRWPTAWPAVAGGLLAALVLLGSFVYPVVVEPLFNDFTPLPVGELRSEILHLAAVEHVRVDDVLVADASRRTTTLNAYVSGFGSTRRVVVYDNLVNDLPPREALSVVAHELAHARHQDPLIGALIGAAGSLAAVGLLGLLVSAGPWRRDVGDPRVVPLLLALVAVGTLLASPGVNLVSRKIETRADVDALEATHDAGAFIDMQRELSVRALADPVPPALSQLWFGSHPTALTRIAIARQLERRGDAAADPPSAGG</sequence>
<feature type="domain" description="Peptidase M48" evidence="8">
    <location>
        <begin position="209"/>
        <end position="405"/>
    </location>
</feature>
<keyword evidence="1 6" id="KW-0645">Protease</keyword>
<evidence type="ECO:0000259" key="8">
    <source>
        <dbReference type="Pfam" id="PF01435"/>
    </source>
</evidence>
<evidence type="ECO:0000256" key="1">
    <source>
        <dbReference type="ARBA" id="ARBA00022670"/>
    </source>
</evidence>
<feature type="transmembrane region" description="Helical" evidence="7">
    <location>
        <begin position="321"/>
        <end position="340"/>
    </location>
</feature>
<feature type="transmembrane region" description="Helical" evidence="7">
    <location>
        <begin position="9"/>
        <end position="28"/>
    </location>
</feature>
<keyword evidence="7" id="KW-1133">Transmembrane helix</keyword>
<feature type="transmembrane region" description="Helical" evidence="7">
    <location>
        <begin position="286"/>
        <end position="309"/>
    </location>
</feature>
<feature type="transmembrane region" description="Helical" evidence="7">
    <location>
        <begin position="64"/>
        <end position="85"/>
    </location>
</feature>
<evidence type="ECO:0000313" key="11">
    <source>
        <dbReference type="Proteomes" id="UP000535511"/>
    </source>
</evidence>
<feature type="transmembrane region" description="Helical" evidence="7">
    <location>
        <begin position="97"/>
        <end position="123"/>
    </location>
</feature>
<dbReference type="Gene3D" id="3.30.2010.10">
    <property type="entry name" value="Metalloproteases ('zincins'), catalytic domain"/>
    <property type="match status" value="1"/>
</dbReference>
<dbReference type="AlphaFoldDB" id="A0A7Y9JAW5"/>
<keyword evidence="5 6" id="KW-0482">Metalloprotease</keyword>
<evidence type="ECO:0000256" key="7">
    <source>
        <dbReference type="SAM" id="Phobius"/>
    </source>
</evidence>
<comment type="similarity">
    <text evidence="6">Belongs to the peptidase M48 family.</text>
</comment>
<keyword evidence="2" id="KW-0479">Metal-binding</keyword>
<evidence type="ECO:0000259" key="9">
    <source>
        <dbReference type="Pfam" id="PF16491"/>
    </source>
</evidence>
<keyword evidence="7" id="KW-0472">Membrane</keyword>
<comment type="cofactor">
    <cofactor evidence="6">
        <name>Zn(2+)</name>
        <dbReference type="ChEBI" id="CHEBI:29105"/>
    </cofactor>
    <text evidence="6">Binds 1 zinc ion per subunit.</text>
</comment>
<evidence type="ECO:0000256" key="4">
    <source>
        <dbReference type="ARBA" id="ARBA00022833"/>
    </source>
</evidence>
<dbReference type="Proteomes" id="UP000535511">
    <property type="component" value="Unassembled WGS sequence"/>
</dbReference>
<keyword evidence="3 6" id="KW-0378">Hydrolase</keyword>
<gene>
    <name evidence="10" type="ORF">BJZ21_002393</name>
</gene>
<evidence type="ECO:0000256" key="2">
    <source>
        <dbReference type="ARBA" id="ARBA00022723"/>
    </source>
</evidence>
<evidence type="ECO:0000256" key="6">
    <source>
        <dbReference type="RuleBase" id="RU003983"/>
    </source>
</evidence>
<dbReference type="GO" id="GO:0006508">
    <property type="term" value="P:proteolysis"/>
    <property type="evidence" value="ECO:0007669"/>
    <property type="project" value="UniProtKB-KW"/>
</dbReference>
<keyword evidence="7" id="KW-0812">Transmembrane</keyword>
<name>A0A7Y9JAW5_9ACTN</name>
<proteinExistence type="inferred from homology"/>
<dbReference type="RefSeq" id="WP_343052109.1">
    <property type="nucleotide sequence ID" value="NZ_JACCBG010000001.1"/>
</dbReference>